<evidence type="ECO:0000256" key="1">
    <source>
        <dbReference type="SAM" id="MobiDB-lite"/>
    </source>
</evidence>
<name>A0A9N9VZZ7_9HYPO</name>
<gene>
    <name evidence="2" type="ORF">CRHIZ90672A_00006337</name>
</gene>
<dbReference type="Gene3D" id="1.25.40.20">
    <property type="entry name" value="Ankyrin repeat-containing domain"/>
    <property type="match status" value="1"/>
</dbReference>
<reference evidence="2" key="1">
    <citation type="submission" date="2021-10" db="EMBL/GenBank/DDBJ databases">
        <authorList>
            <person name="Piombo E."/>
        </authorList>
    </citation>
    <scope>NUCLEOTIDE SEQUENCE</scope>
</reference>
<accession>A0A9N9VZZ7</accession>
<evidence type="ECO:0000313" key="2">
    <source>
        <dbReference type="EMBL" id="CAH0038557.1"/>
    </source>
</evidence>
<feature type="compositionally biased region" description="Polar residues" evidence="1">
    <location>
        <begin position="78"/>
        <end position="91"/>
    </location>
</feature>
<protein>
    <submittedName>
        <fullName evidence="2">Uncharacterized protein</fullName>
    </submittedName>
</protein>
<dbReference type="SUPFAM" id="SSF48403">
    <property type="entry name" value="Ankyrin repeat"/>
    <property type="match status" value="1"/>
</dbReference>
<evidence type="ECO:0000313" key="3">
    <source>
        <dbReference type="Proteomes" id="UP000696573"/>
    </source>
</evidence>
<organism evidence="2 3">
    <name type="scientific">Clonostachys rhizophaga</name>
    <dbReference type="NCBI Taxonomy" id="160324"/>
    <lineage>
        <taxon>Eukaryota</taxon>
        <taxon>Fungi</taxon>
        <taxon>Dikarya</taxon>
        <taxon>Ascomycota</taxon>
        <taxon>Pezizomycotina</taxon>
        <taxon>Sordariomycetes</taxon>
        <taxon>Hypocreomycetidae</taxon>
        <taxon>Hypocreales</taxon>
        <taxon>Bionectriaceae</taxon>
        <taxon>Clonostachys</taxon>
    </lineage>
</organism>
<proteinExistence type="predicted"/>
<keyword evidence="3" id="KW-1185">Reference proteome</keyword>
<dbReference type="AlphaFoldDB" id="A0A9N9VZZ7"/>
<dbReference type="InterPro" id="IPR036770">
    <property type="entry name" value="Ankyrin_rpt-contain_sf"/>
</dbReference>
<comment type="caution">
    <text evidence="2">The sequence shown here is derived from an EMBL/GenBank/DDBJ whole genome shotgun (WGS) entry which is preliminary data.</text>
</comment>
<dbReference type="EMBL" id="CABFNQ020000760">
    <property type="protein sequence ID" value="CAH0038557.1"/>
    <property type="molecule type" value="Genomic_DNA"/>
</dbReference>
<feature type="compositionally biased region" description="Polar residues" evidence="1">
    <location>
        <begin position="1"/>
        <end position="10"/>
    </location>
</feature>
<feature type="region of interest" description="Disordered" evidence="1">
    <location>
        <begin position="1"/>
        <end position="98"/>
    </location>
</feature>
<dbReference type="OrthoDB" id="5383057at2759"/>
<sequence length="583" mass="65040">MSPKKNTGAENKQEAAGPVPSESLAAESYREGGAFAENVGTHLEDSNTSNLKKKSASSKLDAAPGEGYRKGPQDESYESLNARNVGSSENMPDSYGGEAPSYVNSQYVDTHGPKGKNLHEGFDDSGTRDGIQAAMNAKIGSKNDPSRLAENEFEMRNSANPRAGNEGKFSTETKELLNRILIHCLIVRGVKRGVRLRLVCKHFDDMFMPALYQSHILDSFSAPYVGWEWWSRKDSCGSIKLWHGYLVFRVLGEQSPDVGRFIEIRNAAKALSHLSDDALSLYETVHGLCWLALELGTNCPGERQLWLKGDGRECWVIYPDQYNPPTVERALERQSGSSQRTPPSNAQLDLLCGAAYFNLVSVAENLLQQSHGLSMRPSPPLISETPKCLHGQSLMDMCYHRAFSPTPTMYDFIMNTFPDIHDEDRRIGYRRRDEVARYARDGNLEMVRHIMSASIKVHRGGFARLANPLYRACQGGHEDTVEFLLDRNAKYNGDVLFKAIRVGSLSILGRLLDNDPMVHNGKHSFDGEVLSEIIRAEHTAILDLVLERGYVITKERHEDAMKSAIANGLESMVEFLERIKIAE</sequence>
<dbReference type="Proteomes" id="UP000696573">
    <property type="component" value="Unassembled WGS sequence"/>
</dbReference>